<feature type="non-terminal residue" evidence="2">
    <location>
        <position position="94"/>
    </location>
</feature>
<keyword evidence="3" id="KW-1185">Reference proteome</keyword>
<sequence>PEARVMFLHNHLFSNGLYNGSIEVVLEIFDEENIIVAFPLAQEISCEKLSNVNDVKHKTGTSSISSNSSITSSSPVTSSPSTLLRLTLTIIFNF</sequence>
<evidence type="ECO:0000256" key="1">
    <source>
        <dbReference type="SAM" id="MobiDB-lite"/>
    </source>
</evidence>
<feature type="region of interest" description="Disordered" evidence="1">
    <location>
        <begin position="58"/>
        <end position="80"/>
    </location>
</feature>
<feature type="compositionally biased region" description="Low complexity" evidence="1">
    <location>
        <begin position="61"/>
        <end position="80"/>
    </location>
</feature>
<name>A0A9N8YN77_9GLOM</name>
<comment type="caution">
    <text evidence="2">The sequence shown here is derived from an EMBL/GenBank/DDBJ whole genome shotgun (WGS) entry which is preliminary data.</text>
</comment>
<reference evidence="2" key="1">
    <citation type="submission" date="2021-06" db="EMBL/GenBank/DDBJ databases">
        <authorList>
            <person name="Kallberg Y."/>
            <person name="Tangrot J."/>
            <person name="Rosling A."/>
        </authorList>
    </citation>
    <scope>NUCLEOTIDE SEQUENCE</scope>
    <source>
        <strain evidence="2">AZ414A</strain>
    </source>
</reference>
<proteinExistence type="predicted"/>
<dbReference type="AlphaFoldDB" id="A0A9N8YN77"/>
<evidence type="ECO:0000313" key="2">
    <source>
        <dbReference type="EMBL" id="CAG8445121.1"/>
    </source>
</evidence>
<protein>
    <submittedName>
        <fullName evidence="2">10302_t:CDS:1</fullName>
    </submittedName>
</protein>
<gene>
    <name evidence="2" type="ORF">DEBURN_LOCUS1740</name>
</gene>
<organism evidence="2 3">
    <name type="scientific">Diversispora eburnea</name>
    <dbReference type="NCBI Taxonomy" id="1213867"/>
    <lineage>
        <taxon>Eukaryota</taxon>
        <taxon>Fungi</taxon>
        <taxon>Fungi incertae sedis</taxon>
        <taxon>Mucoromycota</taxon>
        <taxon>Glomeromycotina</taxon>
        <taxon>Glomeromycetes</taxon>
        <taxon>Diversisporales</taxon>
        <taxon>Diversisporaceae</taxon>
        <taxon>Diversispora</taxon>
    </lineage>
</organism>
<accession>A0A9N8YN77</accession>
<dbReference type="Proteomes" id="UP000789706">
    <property type="component" value="Unassembled WGS sequence"/>
</dbReference>
<evidence type="ECO:0000313" key="3">
    <source>
        <dbReference type="Proteomes" id="UP000789706"/>
    </source>
</evidence>
<dbReference type="EMBL" id="CAJVPK010000083">
    <property type="protein sequence ID" value="CAG8445121.1"/>
    <property type="molecule type" value="Genomic_DNA"/>
</dbReference>